<sequence length="54" mass="6214">MLDVMSKYPVKRCFYGHVHGAPCFPKAFQGERDGITYRMVSADYVKFTPVLVQE</sequence>
<keyword evidence="1" id="KW-0378">Hydrolase</keyword>
<dbReference type="AlphaFoldDB" id="K1T1M1"/>
<reference evidence="1" key="1">
    <citation type="journal article" date="2013" name="Environ. Microbiol.">
        <title>Microbiota from the distal guts of lean and obese adolescents exhibit partial functional redundancy besides clear differences in community structure.</title>
        <authorList>
            <person name="Ferrer M."/>
            <person name="Ruiz A."/>
            <person name="Lanza F."/>
            <person name="Haange S.B."/>
            <person name="Oberbach A."/>
            <person name="Till H."/>
            <person name="Bargiela R."/>
            <person name="Campoy C."/>
            <person name="Segura M.T."/>
            <person name="Richter M."/>
            <person name="von Bergen M."/>
            <person name="Seifert J."/>
            <person name="Suarez A."/>
        </authorList>
    </citation>
    <scope>NUCLEOTIDE SEQUENCE</scope>
</reference>
<gene>
    <name evidence="1" type="ORF">LEA_09636</name>
</gene>
<comment type="caution">
    <text evidence="1">The sequence shown here is derived from an EMBL/GenBank/DDBJ whole genome shotgun (WGS) entry which is preliminary data.</text>
</comment>
<dbReference type="EMBL" id="AJWY01006460">
    <property type="protein sequence ID" value="EKC66792.1"/>
    <property type="molecule type" value="Genomic_DNA"/>
</dbReference>
<evidence type="ECO:0000313" key="1">
    <source>
        <dbReference type="EMBL" id="EKC66792.1"/>
    </source>
</evidence>
<dbReference type="GO" id="GO:0016787">
    <property type="term" value="F:hydrolase activity"/>
    <property type="evidence" value="ECO:0007669"/>
    <property type="project" value="UniProtKB-KW"/>
</dbReference>
<name>K1T1M1_9ZZZZ</name>
<proteinExistence type="predicted"/>
<protein>
    <submittedName>
        <fullName evidence="1">Phosphohydrolase</fullName>
    </submittedName>
</protein>
<organism evidence="1">
    <name type="scientific">human gut metagenome</name>
    <dbReference type="NCBI Taxonomy" id="408170"/>
    <lineage>
        <taxon>unclassified sequences</taxon>
        <taxon>metagenomes</taxon>
        <taxon>organismal metagenomes</taxon>
    </lineage>
</organism>
<accession>K1T1M1</accession>